<dbReference type="SUPFAM" id="SSF53098">
    <property type="entry name" value="Ribonuclease H-like"/>
    <property type="match status" value="1"/>
</dbReference>
<dbReference type="InterPro" id="IPR055247">
    <property type="entry name" value="InsJ-like_HTH"/>
</dbReference>
<dbReference type="PROSITE" id="PS50994">
    <property type="entry name" value="INTEGRASE"/>
    <property type="match status" value="1"/>
</dbReference>
<dbReference type="Gene3D" id="3.30.420.10">
    <property type="entry name" value="Ribonuclease H-like superfamily/Ribonuclease H"/>
    <property type="match status" value="1"/>
</dbReference>
<dbReference type="InterPro" id="IPR012337">
    <property type="entry name" value="RNaseH-like_sf"/>
</dbReference>
<dbReference type="InterPro" id="IPR047797">
    <property type="entry name" value="ISNCY_transpos"/>
</dbReference>
<dbReference type="Proteomes" id="UP000230778">
    <property type="component" value="Unassembled WGS sequence"/>
</dbReference>
<accession>A0A2H0FLP9</accession>
<dbReference type="GO" id="GO:0015074">
    <property type="term" value="P:DNA integration"/>
    <property type="evidence" value="ECO:0007669"/>
    <property type="project" value="InterPro"/>
</dbReference>
<dbReference type="GO" id="GO:0003676">
    <property type="term" value="F:nucleic acid binding"/>
    <property type="evidence" value="ECO:0007669"/>
    <property type="project" value="InterPro"/>
</dbReference>
<dbReference type="EMBL" id="PCUC01000086">
    <property type="protein sequence ID" value="PIQ06830.1"/>
    <property type="molecule type" value="Genomic_DNA"/>
</dbReference>
<dbReference type="NCBIfam" id="NF033594">
    <property type="entry name" value="transpos_ISNCY_2"/>
    <property type="match status" value="1"/>
</dbReference>
<evidence type="ECO:0000259" key="1">
    <source>
        <dbReference type="PROSITE" id="PS50994"/>
    </source>
</evidence>
<gene>
    <name evidence="2" type="ORF">COW72_01570</name>
</gene>
<dbReference type="AlphaFoldDB" id="A0A2H0FLP9"/>
<organism evidence="2 3">
    <name type="scientific">Candidatus Nealsonbacteria bacterium CG18_big_fil_WC_8_21_14_2_50_37_10</name>
    <dbReference type="NCBI Taxonomy" id="1974717"/>
    <lineage>
        <taxon>Bacteria</taxon>
        <taxon>Candidatus Nealsoniibacteriota</taxon>
    </lineage>
</organism>
<evidence type="ECO:0000313" key="2">
    <source>
        <dbReference type="EMBL" id="PIQ06830.1"/>
    </source>
</evidence>
<proteinExistence type="predicted"/>
<sequence>MKGTVTMSAKEVGRIDVFERLMRKEIKQKHAGKLLHISTRQIRTLLKRYKREGAAGIIHKLRGTIGNRRIDELIIKGATDKVRNLYPDFSPTLAHEKLIEIHGFKFCRETLRQAMITEGLWLPKKKKKLNLHQLRKRRDCLGELVQADGSPHDWFEGRNPYCTLLVFIDDATGKLLWLEFAPSESTASYFLAMSHYLKRNGKPLALYVDRHGVFRVNTTKAGTAGTGDSNGLTQFGRAMNELSIEIIYANSAEAKGRVEKANETLQDRLVKEMRLKRINTMEEGNRYLPEFMDIYNRKFAVTPTSPVNMHRQLLPAENLDNILCHKYIRILSKQLSLSYGNIIYQIQTERPTYAMRYAPVTVIEDMEGNITIYYKQQKLEYAVFHRQPKSEIADSKQLNLAIDAIVRGCNVQAKVVKVPWIPPVDHPWRQWQI</sequence>
<name>A0A2H0FLP9_9BACT</name>
<dbReference type="InterPro" id="IPR001584">
    <property type="entry name" value="Integrase_cat-core"/>
</dbReference>
<dbReference type="PANTHER" id="PTHR35004">
    <property type="entry name" value="TRANSPOSASE RV3428C-RELATED"/>
    <property type="match status" value="1"/>
</dbReference>
<dbReference type="PANTHER" id="PTHR35004:SF7">
    <property type="entry name" value="INTEGRASE PROTEIN"/>
    <property type="match status" value="1"/>
</dbReference>
<dbReference type="InterPro" id="IPR036397">
    <property type="entry name" value="RNaseH_sf"/>
</dbReference>
<comment type="caution">
    <text evidence="2">The sequence shown here is derived from an EMBL/GenBank/DDBJ whole genome shotgun (WGS) entry which is preliminary data.</text>
</comment>
<reference evidence="2 3" key="1">
    <citation type="submission" date="2017-09" db="EMBL/GenBank/DDBJ databases">
        <title>Depth-based differentiation of microbial function through sediment-hosted aquifers and enrichment of novel symbionts in the deep terrestrial subsurface.</title>
        <authorList>
            <person name="Probst A.J."/>
            <person name="Ladd B."/>
            <person name="Jarett J.K."/>
            <person name="Geller-Mcgrath D.E."/>
            <person name="Sieber C.M."/>
            <person name="Emerson J.B."/>
            <person name="Anantharaman K."/>
            <person name="Thomas B.C."/>
            <person name="Malmstrom R."/>
            <person name="Stieglmeier M."/>
            <person name="Klingl A."/>
            <person name="Woyke T."/>
            <person name="Ryan C.M."/>
            <person name="Banfield J.F."/>
        </authorList>
    </citation>
    <scope>NUCLEOTIDE SEQUENCE [LARGE SCALE GENOMIC DNA]</scope>
    <source>
        <strain evidence="2">CG18_big_fil_WC_8_21_14_2_50_37_10</strain>
    </source>
</reference>
<evidence type="ECO:0000313" key="3">
    <source>
        <dbReference type="Proteomes" id="UP000230778"/>
    </source>
</evidence>
<dbReference type="Pfam" id="PF13518">
    <property type="entry name" value="HTH_28"/>
    <property type="match status" value="1"/>
</dbReference>
<feature type="domain" description="Integrase catalytic" evidence="1">
    <location>
        <begin position="135"/>
        <end position="323"/>
    </location>
</feature>
<protein>
    <recommendedName>
        <fullName evidence="1">Integrase catalytic domain-containing protein</fullName>
    </recommendedName>
</protein>